<dbReference type="GO" id="GO:0046872">
    <property type="term" value="F:metal ion binding"/>
    <property type="evidence" value="ECO:0007669"/>
    <property type="project" value="UniProtKB-KW"/>
</dbReference>
<dbReference type="PANTHER" id="PTHR33337:SF40">
    <property type="entry name" value="CENP-V_GFA DOMAIN-CONTAINING PROTEIN-RELATED"/>
    <property type="match status" value="1"/>
</dbReference>
<dbReference type="EMBL" id="CAJNOR010006064">
    <property type="protein sequence ID" value="CAF1584460.1"/>
    <property type="molecule type" value="Genomic_DNA"/>
</dbReference>
<dbReference type="Proteomes" id="UP000663828">
    <property type="component" value="Unassembled WGS sequence"/>
</dbReference>
<evidence type="ECO:0000256" key="3">
    <source>
        <dbReference type="ARBA" id="ARBA00022833"/>
    </source>
</evidence>
<protein>
    <recommendedName>
        <fullName evidence="5">CENP-V/GFA domain-containing protein</fullName>
    </recommendedName>
</protein>
<accession>A0A815ZFL3</accession>
<comment type="similarity">
    <text evidence="1">Belongs to the Gfa family.</text>
</comment>
<evidence type="ECO:0000256" key="4">
    <source>
        <dbReference type="ARBA" id="ARBA00023239"/>
    </source>
</evidence>
<gene>
    <name evidence="6" type="ORF">XAT740_LOCUS45872</name>
</gene>
<evidence type="ECO:0000256" key="1">
    <source>
        <dbReference type="ARBA" id="ARBA00005495"/>
    </source>
</evidence>
<sequence length="156" mass="17310">MVDKVVTGKCLCGQISVSIPEVILNKSEHIGLCYCKNCRQSGGCLASYNLYLPEKDVTIQGEPKIYLDKDTKSGTTVRRAFCGNCGSPMFGKNPNFAGLMAIRLGCFDQLTKPGMVLFCKDRPQWDKSIDGTQENETMPEVTDEFKDWLKNVGVKI</sequence>
<dbReference type="InterPro" id="IPR011057">
    <property type="entry name" value="Mss4-like_sf"/>
</dbReference>
<keyword evidence="2" id="KW-0479">Metal-binding</keyword>
<keyword evidence="3" id="KW-0862">Zinc</keyword>
<feature type="domain" description="CENP-V/GFA" evidence="5">
    <location>
        <begin position="6"/>
        <end position="126"/>
    </location>
</feature>
<evidence type="ECO:0000256" key="2">
    <source>
        <dbReference type="ARBA" id="ARBA00022723"/>
    </source>
</evidence>
<evidence type="ECO:0000259" key="5">
    <source>
        <dbReference type="PROSITE" id="PS51891"/>
    </source>
</evidence>
<dbReference type="Gene3D" id="3.90.1590.10">
    <property type="entry name" value="glutathione-dependent formaldehyde- activating enzyme (gfa)"/>
    <property type="match status" value="1"/>
</dbReference>
<evidence type="ECO:0000313" key="6">
    <source>
        <dbReference type="EMBL" id="CAF1584460.1"/>
    </source>
</evidence>
<name>A0A815ZFL3_ADIRI</name>
<dbReference type="InterPro" id="IPR006913">
    <property type="entry name" value="CENP-V/GFA"/>
</dbReference>
<organism evidence="6 7">
    <name type="scientific">Adineta ricciae</name>
    <name type="common">Rotifer</name>
    <dbReference type="NCBI Taxonomy" id="249248"/>
    <lineage>
        <taxon>Eukaryota</taxon>
        <taxon>Metazoa</taxon>
        <taxon>Spiralia</taxon>
        <taxon>Gnathifera</taxon>
        <taxon>Rotifera</taxon>
        <taxon>Eurotatoria</taxon>
        <taxon>Bdelloidea</taxon>
        <taxon>Adinetida</taxon>
        <taxon>Adinetidae</taxon>
        <taxon>Adineta</taxon>
    </lineage>
</organism>
<evidence type="ECO:0000313" key="7">
    <source>
        <dbReference type="Proteomes" id="UP000663828"/>
    </source>
</evidence>
<dbReference type="SUPFAM" id="SSF51316">
    <property type="entry name" value="Mss4-like"/>
    <property type="match status" value="1"/>
</dbReference>
<keyword evidence="7" id="KW-1185">Reference proteome</keyword>
<dbReference type="PROSITE" id="PS51891">
    <property type="entry name" value="CENP_V_GFA"/>
    <property type="match status" value="1"/>
</dbReference>
<dbReference type="GO" id="GO:0016846">
    <property type="term" value="F:carbon-sulfur lyase activity"/>
    <property type="evidence" value="ECO:0007669"/>
    <property type="project" value="InterPro"/>
</dbReference>
<proteinExistence type="inferred from homology"/>
<keyword evidence="4" id="KW-0456">Lyase</keyword>
<dbReference type="AlphaFoldDB" id="A0A815ZFL3"/>
<dbReference type="PANTHER" id="PTHR33337">
    <property type="entry name" value="GFA DOMAIN-CONTAINING PROTEIN"/>
    <property type="match status" value="1"/>
</dbReference>
<comment type="caution">
    <text evidence="6">The sequence shown here is derived from an EMBL/GenBank/DDBJ whole genome shotgun (WGS) entry which is preliminary data.</text>
</comment>
<dbReference type="Pfam" id="PF04828">
    <property type="entry name" value="GFA"/>
    <property type="match status" value="1"/>
</dbReference>
<reference evidence="6" key="1">
    <citation type="submission" date="2021-02" db="EMBL/GenBank/DDBJ databases">
        <authorList>
            <person name="Nowell W R."/>
        </authorList>
    </citation>
    <scope>NUCLEOTIDE SEQUENCE</scope>
</reference>